<dbReference type="PRINTS" id="PR00868">
    <property type="entry name" value="DNAPOLI"/>
</dbReference>
<dbReference type="Gene3D" id="3.30.420.10">
    <property type="entry name" value="Ribonuclease H-like superfamily/Ribonuclease H"/>
    <property type="match status" value="1"/>
</dbReference>
<comment type="function">
    <text evidence="17">In addition to polymerase activity, this DNA polymerase exhibits 3'-5' and 5'-3' exonuclease activity.</text>
</comment>
<evidence type="ECO:0000256" key="4">
    <source>
        <dbReference type="ARBA" id="ARBA00020311"/>
    </source>
</evidence>
<dbReference type="Gene3D" id="3.30.70.370">
    <property type="match status" value="1"/>
</dbReference>
<evidence type="ECO:0000256" key="2">
    <source>
        <dbReference type="ARBA" id="ARBA00011541"/>
    </source>
</evidence>
<dbReference type="InterPro" id="IPR002298">
    <property type="entry name" value="DNA_polymerase_A"/>
</dbReference>
<dbReference type="NCBIfam" id="NF004397">
    <property type="entry name" value="PRK05755.1"/>
    <property type="match status" value="1"/>
</dbReference>
<dbReference type="SMART" id="SM00279">
    <property type="entry name" value="HhH2"/>
    <property type="match status" value="1"/>
</dbReference>
<keyword evidence="11 17" id="KW-0269">Exonuclease</keyword>
<dbReference type="InterPro" id="IPR012337">
    <property type="entry name" value="RNaseH-like_sf"/>
</dbReference>
<dbReference type="GO" id="GO:0003887">
    <property type="term" value="F:DNA-directed DNA polymerase activity"/>
    <property type="evidence" value="ECO:0007669"/>
    <property type="project" value="UniProtKB-UniRule"/>
</dbReference>
<dbReference type="InterPro" id="IPR018320">
    <property type="entry name" value="DNA_polymerase_1"/>
</dbReference>
<dbReference type="GO" id="GO:0006302">
    <property type="term" value="P:double-strand break repair"/>
    <property type="evidence" value="ECO:0007669"/>
    <property type="project" value="TreeGrafter"/>
</dbReference>
<dbReference type="Gene3D" id="3.40.50.1010">
    <property type="entry name" value="5'-nuclease"/>
    <property type="match status" value="1"/>
</dbReference>
<evidence type="ECO:0000256" key="6">
    <source>
        <dbReference type="ARBA" id="ARBA00022695"/>
    </source>
</evidence>
<dbReference type="InterPro" id="IPR019760">
    <property type="entry name" value="DNA-dir_DNA_pol_A_CS"/>
</dbReference>
<reference evidence="21 22" key="2">
    <citation type="submission" date="2019-02" db="EMBL/GenBank/DDBJ databases">
        <title>'Lichenibacterium ramalinii' gen. nov. sp. nov., 'Lichenibacterium minor' gen. nov. sp. nov.</title>
        <authorList>
            <person name="Pankratov T."/>
        </authorList>
    </citation>
    <scope>NUCLEOTIDE SEQUENCE [LARGE SCALE GENOMIC DNA]</scope>
    <source>
        <strain evidence="21 22">RmlP026</strain>
    </source>
</reference>
<dbReference type="CDD" id="cd09898">
    <property type="entry name" value="H3TH_53EXO"/>
    <property type="match status" value="1"/>
</dbReference>
<dbReference type="CDD" id="cd09859">
    <property type="entry name" value="PIN_53EXO"/>
    <property type="match status" value="1"/>
</dbReference>
<dbReference type="SMART" id="SM00475">
    <property type="entry name" value="53EXOc"/>
    <property type="match status" value="1"/>
</dbReference>
<reference evidence="21 22" key="1">
    <citation type="submission" date="2018-12" db="EMBL/GenBank/DDBJ databases">
        <authorList>
            <person name="Grouzdev D.S."/>
            <person name="Krutkina M.S."/>
        </authorList>
    </citation>
    <scope>NUCLEOTIDE SEQUENCE [LARGE SCALE GENOMIC DNA]</scope>
    <source>
        <strain evidence="21 22">RmlP026</strain>
    </source>
</reference>
<dbReference type="GO" id="GO:0006261">
    <property type="term" value="P:DNA-templated DNA replication"/>
    <property type="evidence" value="ECO:0007669"/>
    <property type="project" value="UniProtKB-UniRule"/>
</dbReference>
<dbReference type="SUPFAM" id="SSF88723">
    <property type="entry name" value="PIN domain-like"/>
    <property type="match status" value="1"/>
</dbReference>
<dbReference type="InterPro" id="IPR029060">
    <property type="entry name" value="PIN-like_dom_sf"/>
</dbReference>
<organism evidence="21 22">
    <name type="scientific">Lichenibacterium minor</name>
    <dbReference type="NCBI Taxonomy" id="2316528"/>
    <lineage>
        <taxon>Bacteria</taxon>
        <taxon>Pseudomonadati</taxon>
        <taxon>Pseudomonadota</taxon>
        <taxon>Alphaproteobacteria</taxon>
        <taxon>Hyphomicrobiales</taxon>
        <taxon>Lichenihabitantaceae</taxon>
        <taxon>Lichenibacterium</taxon>
    </lineage>
</organism>
<dbReference type="SUPFAM" id="SSF47807">
    <property type="entry name" value="5' to 3' exonuclease, C-terminal subdomain"/>
    <property type="match status" value="1"/>
</dbReference>
<evidence type="ECO:0000256" key="10">
    <source>
        <dbReference type="ARBA" id="ARBA00022801"/>
    </source>
</evidence>
<dbReference type="Proteomes" id="UP000290759">
    <property type="component" value="Unassembled WGS sequence"/>
</dbReference>
<evidence type="ECO:0000313" key="21">
    <source>
        <dbReference type="EMBL" id="RYC32311.1"/>
    </source>
</evidence>
<feature type="domain" description="DNA-directed DNA polymerase family A palm" evidence="20">
    <location>
        <begin position="792"/>
        <end position="998"/>
    </location>
</feature>
<comment type="subunit">
    <text evidence="2">Single-chain monomer with multiple functions.</text>
</comment>
<proteinExistence type="inferred from homology"/>
<evidence type="ECO:0000256" key="11">
    <source>
        <dbReference type="ARBA" id="ARBA00022839"/>
    </source>
</evidence>
<dbReference type="PROSITE" id="PS00447">
    <property type="entry name" value="DNA_POLYMERASE_A"/>
    <property type="match status" value="1"/>
</dbReference>
<keyword evidence="13 17" id="KW-0238">DNA-binding</keyword>
<keyword evidence="7 17" id="KW-0235">DNA replication</keyword>
<evidence type="ECO:0000256" key="17">
    <source>
        <dbReference type="RuleBase" id="RU004460"/>
    </source>
</evidence>
<dbReference type="Gene3D" id="1.20.1060.10">
    <property type="entry name" value="Taq DNA Polymerase, Chain T, domain 4"/>
    <property type="match status" value="1"/>
</dbReference>
<dbReference type="Pfam" id="PF02739">
    <property type="entry name" value="5_3_exonuc_N"/>
    <property type="match status" value="1"/>
</dbReference>
<evidence type="ECO:0000259" key="20">
    <source>
        <dbReference type="SMART" id="SM00482"/>
    </source>
</evidence>
<evidence type="ECO:0000256" key="15">
    <source>
        <dbReference type="ARBA" id="ARBA00049244"/>
    </source>
</evidence>
<dbReference type="NCBIfam" id="TIGR00593">
    <property type="entry name" value="pola"/>
    <property type="match status" value="1"/>
</dbReference>
<keyword evidence="14 17" id="KW-0234">DNA repair</keyword>
<dbReference type="InterPro" id="IPR001098">
    <property type="entry name" value="DNA-dir_DNA_pol_A_palm_dom"/>
</dbReference>
<evidence type="ECO:0000256" key="14">
    <source>
        <dbReference type="ARBA" id="ARBA00023204"/>
    </source>
</evidence>
<dbReference type="InterPro" id="IPR008918">
    <property type="entry name" value="HhH2"/>
</dbReference>
<dbReference type="CDD" id="cd08637">
    <property type="entry name" value="DNA_pol_A_pol_I_C"/>
    <property type="match status" value="1"/>
</dbReference>
<dbReference type="FunFam" id="1.10.150.20:FF:000003">
    <property type="entry name" value="DNA polymerase I"/>
    <property type="match status" value="1"/>
</dbReference>
<dbReference type="OrthoDB" id="9806424at2"/>
<keyword evidence="8" id="KW-0540">Nuclease</keyword>
<gene>
    <name evidence="17 21" type="primary">polA</name>
    <name evidence="21" type="ORF">D3273_09800</name>
</gene>
<dbReference type="Pfam" id="PF00476">
    <property type="entry name" value="DNA_pol_A"/>
    <property type="match status" value="1"/>
</dbReference>
<keyword evidence="22" id="KW-1185">Reference proteome</keyword>
<comment type="similarity">
    <text evidence="1 17">Belongs to the DNA polymerase type-A family.</text>
</comment>
<accession>A0A4Q2UAT8</accession>
<dbReference type="SMART" id="SM00482">
    <property type="entry name" value="POLAc"/>
    <property type="match status" value="1"/>
</dbReference>
<name>A0A4Q2UAT8_9HYPH</name>
<dbReference type="InterPro" id="IPR036397">
    <property type="entry name" value="RNaseH_sf"/>
</dbReference>
<evidence type="ECO:0000313" key="22">
    <source>
        <dbReference type="Proteomes" id="UP000290759"/>
    </source>
</evidence>
<evidence type="ECO:0000259" key="19">
    <source>
        <dbReference type="SMART" id="SM00475"/>
    </source>
</evidence>
<feature type="domain" description="3'-5' exonuclease" evidence="18">
    <location>
        <begin position="400"/>
        <end position="625"/>
    </location>
</feature>
<keyword evidence="9 17" id="KW-0227">DNA damage</keyword>
<evidence type="ECO:0000256" key="7">
    <source>
        <dbReference type="ARBA" id="ARBA00022705"/>
    </source>
</evidence>
<keyword evidence="5 17" id="KW-0808">Transferase</keyword>
<keyword evidence="12 17" id="KW-0239">DNA-directed DNA polymerase</keyword>
<dbReference type="SUPFAM" id="SSF53098">
    <property type="entry name" value="Ribonuclease H-like"/>
    <property type="match status" value="1"/>
</dbReference>
<dbReference type="AlphaFoldDB" id="A0A4Q2UAT8"/>
<dbReference type="Pfam" id="PF01612">
    <property type="entry name" value="DNA_pol_A_exo1"/>
    <property type="match status" value="2"/>
</dbReference>
<dbReference type="InterPro" id="IPR043502">
    <property type="entry name" value="DNA/RNA_pol_sf"/>
</dbReference>
<dbReference type="EMBL" id="QYBB01000008">
    <property type="protein sequence ID" value="RYC32311.1"/>
    <property type="molecule type" value="Genomic_DNA"/>
</dbReference>
<dbReference type="CDD" id="cd06139">
    <property type="entry name" value="DNA_polA_I_Ecoli_like_exo"/>
    <property type="match status" value="1"/>
</dbReference>
<evidence type="ECO:0000256" key="3">
    <source>
        <dbReference type="ARBA" id="ARBA00012417"/>
    </source>
</evidence>
<dbReference type="GO" id="GO:0008409">
    <property type="term" value="F:5'-3' exonuclease activity"/>
    <property type="evidence" value="ECO:0007669"/>
    <property type="project" value="UniProtKB-UniRule"/>
</dbReference>
<evidence type="ECO:0000256" key="13">
    <source>
        <dbReference type="ARBA" id="ARBA00023125"/>
    </source>
</evidence>
<dbReference type="Pfam" id="PF01367">
    <property type="entry name" value="5_3_exonuc"/>
    <property type="match status" value="1"/>
</dbReference>
<comment type="caution">
    <text evidence="21">The sequence shown here is derived from an EMBL/GenBank/DDBJ whole genome shotgun (WGS) entry which is preliminary data.</text>
</comment>
<evidence type="ECO:0000256" key="8">
    <source>
        <dbReference type="ARBA" id="ARBA00022722"/>
    </source>
</evidence>
<dbReference type="GO" id="GO:0008408">
    <property type="term" value="F:3'-5' exonuclease activity"/>
    <property type="evidence" value="ECO:0007669"/>
    <property type="project" value="UniProtKB-UniRule"/>
</dbReference>
<feature type="domain" description="5'-3' exonuclease" evidence="19">
    <location>
        <begin position="11"/>
        <end position="287"/>
    </location>
</feature>
<dbReference type="InterPro" id="IPR020046">
    <property type="entry name" value="5-3_exonucl_a-hlix_arch_N"/>
</dbReference>
<dbReference type="SMART" id="SM00474">
    <property type="entry name" value="35EXOc"/>
    <property type="match status" value="1"/>
</dbReference>
<dbReference type="FunFam" id="1.20.1060.10:FF:000001">
    <property type="entry name" value="DNA polymerase I"/>
    <property type="match status" value="1"/>
</dbReference>
<keyword evidence="10 17" id="KW-0378">Hydrolase</keyword>
<evidence type="ECO:0000256" key="16">
    <source>
        <dbReference type="NCBIfam" id="TIGR00593"/>
    </source>
</evidence>
<dbReference type="RefSeq" id="WP_129225919.1">
    <property type="nucleotide sequence ID" value="NZ_QYBB01000008.1"/>
</dbReference>
<keyword evidence="6 17" id="KW-0548">Nucleotidyltransferase</keyword>
<comment type="catalytic activity">
    <reaction evidence="15 17">
        <text>DNA(n) + a 2'-deoxyribonucleoside 5'-triphosphate = DNA(n+1) + diphosphate</text>
        <dbReference type="Rhea" id="RHEA:22508"/>
        <dbReference type="Rhea" id="RHEA-COMP:17339"/>
        <dbReference type="Rhea" id="RHEA-COMP:17340"/>
        <dbReference type="ChEBI" id="CHEBI:33019"/>
        <dbReference type="ChEBI" id="CHEBI:61560"/>
        <dbReference type="ChEBI" id="CHEBI:173112"/>
        <dbReference type="EC" id="2.7.7.7"/>
    </reaction>
</comment>
<dbReference type="GO" id="GO:0003677">
    <property type="term" value="F:DNA binding"/>
    <property type="evidence" value="ECO:0007669"/>
    <property type="project" value="UniProtKB-UniRule"/>
</dbReference>
<evidence type="ECO:0000256" key="1">
    <source>
        <dbReference type="ARBA" id="ARBA00007705"/>
    </source>
</evidence>
<evidence type="ECO:0000259" key="18">
    <source>
        <dbReference type="SMART" id="SM00474"/>
    </source>
</evidence>
<dbReference type="InterPro" id="IPR036279">
    <property type="entry name" value="5-3_exonuclease_C_sf"/>
</dbReference>
<evidence type="ECO:0000256" key="9">
    <source>
        <dbReference type="ARBA" id="ARBA00022763"/>
    </source>
</evidence>
<dbReference type="InterPro" id="IPR002562">
    <property type="entry name" value="3'-5'_exonuclease_dom"/>
</dbReference>
<dbReference type="EC" id="2.7.7.7" evidence="3 16"/>
<dbReference type="Gene3D" id="1.10.150.20">
    <property type="entry name" value="5' to 3' exonuclease, C-terminal subdomain"/>
    <property type="match status" value="2"/>
</dbReference>
<sequence>MAQNRPVAAGDHVFLVDASAFIFRAYFQSIRQDQKYNYRSDKLPTGAVRLFATKLLQFVREGAMGTMPTHLAVIFDKSENSFRKELFPAYKAHRSEPPEDLVPQFHLMREAVRAFGMVPVEQATYEADDLIATYARHAREAGADVTIVSPDKDLMQVVGEGVSMYDPASGVPGAAGARDERLIGVDEVMAYFGVGPERVVDVQALAGDSTDNVPGAPGIGIKTAAQLINEYGDLDALMARAAEIKQPKRREALTLPENVERIRVSRELVKLCDTVEVNVPLDALRLPRTEGEKLVAFCKALEFTTLTRRIGEFYGVEPGEVEPDDRLVGPGGWRTRHGAPAAPVEEGGGIIATGEAPAEPAEHRDAAAIAAALPKLDGPATLAAARAAEMRALPFDHAKYRTITTLDALDAAIAQAREAGVVAVDTETTSLDARVAELVGVALAIAPGEAVYIPVGHLAPPPPAPPPAPKKTKKEKAAAEAAGLFAADAPAPAAAEAAAPVQLELRDVIDRLRPLLQAPDVLKVAQNMKYDWLVFASHGITVAPFDDTMLMSYVLDAAATVDTHGMDQLAKRHLGHEPIPFKEVAGSGKSFVGFARVALDKATAYAAEDADVTLRLWRVLKPRLPAESMTQVYETLERPLVPALARMERRGIAIDADILSRLSGDFAQTMARLESEIHEAAGEPFNLGSPKQLGDILFGKMGLPGAKKTATGAWSTSAQVLDELAETGNGFAKLMLEWRQVSKLKATYTDALPTFADRGRVHTSFALAATTTGRLSSSDPNIQNIPVRTEAGRKIRTAFVSEPGHKLVSADYSQIELRLLAHIADIPQLKQAFAEGRDIHATTASEMFGVPLAEMTGEVRRRAKAINFGIIYGISAFGLANQLSIGRQEAGDYIKTYFERFPGIRDYMEATKKTARAQGFVTTLFGRKCHYPRINASNPSERAFNERAAINMPIQGTAADIIRRAMVRMDGALQAEKLEAKMLLQVHDELVFEIADAEVERAIPVIKRVMVEAPHPAVSLSVPLAVEAGAAHNWDEAH</sequence>
<dbReference type="PANTHER" id="PTHR10133:SF27">
    <property type="entry name" value="DNA POLYMERASE NU"/>
    <property type="match status" value="1"/>
</dbReference>
<evidence type="ECO:0000256" key="12">
    <source>
        <dbReference type="ARBA" id="ARBA00022932"/>
    </source>
</evidence>
<evidence type="ECO:0000256" key="5">
    <source>
        <dbReference type="ARBA" id="ARBA00022679"/>
    </source>
</evidence>
<dbReference type="SUPFAM" id="SSF56672">
    <property type="entry name" value="DNA/RNA polymerases"/>
    <property type="match status" value="1"/>
</dbReference>
<dbReference type="InterPro" id="IPR002421">
    <property type="entry name" value="5-3_exonuclease"/>
</dbReference>
<dbReference type="FunFam" id="1.10.150.20:FF:000002">
    <property type="entry name" value="DNA polymerase I"/>
    <property type="match status" value="1"/>
</dbReference>
<dbReference type="InterPro" id="IPR020045">
    <property type="entry name" value="DNA_polI_H3TH"/>
</dbReference>
<dbReference type="PANTHER" id="PTHR10133">
    <property type="entry name" value="DNA POLYMERASE I"/>
    <property type="match status" value="1"/>
</dbReference>
<protein>
    <recommendedName>
        <fullName evidence="4 16">DNA polymerase I</fullName>
        <ecNumber evidence="3 16">2.7.7.7</ecNumber>
    </recommendedName>
</protein>